<dbReference type="PROSITE" id="PS50067">
    <property type="entry name" value="KINESIN_MOTOR_2"/>
    <property type="match status" value="1"/>
</dbReference>
<feature type="region of interest" description="Disordered" evidence="9">
    <location>
        <begin position="691"/>
        <end position="720"/>
    </location>
</feature>
<dbReference type="InterPro" id="IPR001752">
    <property type="entry name" value="Kinesin_motor_dom"/>
</dbReference>
<proteinExistence type="inferred from homology"/>
<evidence type="ECO:0000256" key="5">
    <source>
        <dbReference type="ARBA" id="ARBA00023054"/>
    </source>
</evidence>
<feature type="coiled-coil region" evidence="8">
    <location>
        <begin position="835"/>
        <end position="862"/>
    </location>
</feature>
<dbReference type="InterPro" id="IPR019821">
    <property type="entry name" value="Kinesin_motor_CS"/>
</dbReference>
<evidence type="ECO:0000313" key="12">
    <source>
        <dbReference type="EMBL" id="RCH95884.1"/>
    </source>
</evidence>
<sequence>MFRFGNLDISEKEVFYESEHTVGLVNLKPISFGRRHVLVVPKRMALRYSDLLEKEIVDLTLSARRISEAISQLYPETKEGLVWLFQDGIDAGQTVPHVHLHLIPKRFIDWCRDGQDRNNRSMLEMENEAKLLRDLLNEDCLRIADDGNTVYLGTDRAFHFDFVYPSHATQEQVYESSIPPLLTSFIEGKNVTILAYGQTGSGKTYSMGTGSEPYINSDNQGIIHRFAHSLFGMMKQQTENYKYQVYVSYLELYNEEINDLLITKNDTEQHPSIREDTQGRIYWANVKEENVQTAEELLRCLRKGSLHRATGTTELNASSSRSHAIFSVILKQQFLKDERALEEAVDDNESIKRLISKFHFVDLAGSERLKKTNALGDRQKEGISINSGLLALGNVISALAERRISTSSSIIPQPHIPYRDSKLTRLLQDSLGGNSNTLMLACVSSSESDYAETLNTLKYANRARNIQNRVEINHEYNEGSADELRYLRTQVARLKMQVSVLSDINSNHTLEDQVKVLKEEMNAIRTYVHRLTNELVQTKSEKDTLALQLNGAQGNIEPHPIIQDYASQVEALKLQVAETQMKFEAANNALNETSLSKRISNSSSTSHLHDLKKYNMKQQHHVSTSTGRRLIKRKHSIKIKPIFSPVHKHKKNHQGLENNIDEFIGLLQKEYDKSTDETILHDSVEATLESFLSSSSRQEDFGENNRHMRLPSPPPYSCPSPPGDTLFDDEEDRLEALDVPAWSDESKGDLIKRSSISVDSMWDDTDSSITTSYLNSSTADIPTITASTSYNKLKNDRKHNKKLLKMLHQVQADLLVKKELVGQLEKTEDLYTQMRTNYEGKLNELKEHLLEIQKERDAALKQKVASSAVSPPVRERPQSVMQLRENKQAQELRSQYEVKLKHLIAENQELRKKNTQLTQANRTARVKSDSIIRQLQTDIERLRTQKKQLTKSLKVEADRAREAAIGYEREIQQLKRRELAALDAKSKLEQANEAQSQLIQKRTEETAAANAQMRLLVNTLRKASNAGTYLSEANLEKILNGTFTPTPTPARPTKRRSTIIGAGTQAL</sequence>
<organism evidence="12 13">
    <name type="scientific">Rhizopus azygosporus</name>
    <name type="common">Rhizopus microsporus var. azygosporus</name>
    <dbReference type="NCBI Taxonomy" id="86630"/>
    <lineage>
        <taxon>Eukaryota</taxon>
        <taxon>Fungi</taxon>
        <taxon>Fungi incertae sedis</taxon>
        <taxon>Mucoromycota</taxon>
        <taxon>Mucoromycotina</taxon>
        <taxon>Mucoromycetes</taxon>
        <taxon>Mucorales</taxon>
        <taxon>Mucorineae</taxon>
        <taxon>Rhizopodaceae</taxon>
        <taxon>Rhizopus</taxon>
    </lineage>
</organism>
<evidence type="ECO:0000256" key="2">
    <source>
        <dbReference type="ARBA" id="ARBA00022490"/>
    </source>
</evidence>
<dbReference type="Proteomes" id="UP000252139">
    <property type="component" value="Unassembled WGS sequence"/>
</dbReference>
<reference evidence="12 13" key="1">
    <citation type="journal article" date="2018" name="G3 (Bethesda)">
        <title>Phylogenetic and Phylogenomic Definition of Rhizopus Species.</title>
        <authorList>
            <person name="Gryganskyi A.P."/>
            <person name="Golan J."/>
            <person name="Dolatabadi S."/>
            <person name="Mondo S."/>
            <person name="Robb S."/>
            <person name="Idnurm A."/>
            <person name="Muszewska A."/>
            <person name="Steczkiewicz K."/>
            <person name="Masonjones S."/>
            <person name="Liao H.L."/>
            <person name="Gajdeczka M.T."/>
            <person name="Anike F."/>
            <person name="Vuek A."/>
            <person name="Anishchenko I.M."/>
            <person name="Voigt K."/>
            <person name="de Hoog G.S."/>
            <person name="Smith M.E."/>
            <person name="Heitman J."/>
            <person name="Vilgalys R."/>
            <person name="Stajich J.E."/>
        </authorList>
    </citation>
    <scope>NUCLEOTIDE SEQUENCE [LARGE SCALE GENOMIC DNA]</scope>
    <source>
        <strain evidence="12 13">CBS 357.93</strain>
    </source>
</reference>
<dbReference type="Pfam" id="PF01230">
    <property type="entry name" value="HIT"/>
    <property type="match status" value="1"/>
</dbReference>
<dbReference type="InterPro" id="IPR036265">
    <property type="entry name" value="HIT-like_sf"/>
</dbReference>
<dbReference type="GO" id="GO:0005737">
    <property type="term" value="C:cytoplasm"/>
    <property type="evidence" value="ECO:0007669"/>
    <property type="project" value="UniProtKB-SubCell"/>
</dbReference>
<evidence type="ECO:0000256" key="8">
    <source>
        <dbReference type="SAM" id="Coils"/>
    </source>
</evidence>
<dbReference type="GO" id="GO:0003777">
    <property type="term" value="F:microtubule motor activity"/>
    <property type="evidence" value="ECO:0007669"/>
    <property type="project" value="InterPro"/>
</dbReference>
<dbReference type="Pfam" id="PF25764">
    <property type="entry name" value="KIF21A_4th"/>
    <property type="match status" value="1"/>
</dbReference>
<evidence type="ECO:0000256" key="6">
    <source>
        <dbReference type="PROSITE-ProRule" id="PRU00283"/>
    </source>
</evidence>
<dbReference type="PANTHER" id="PTHR47969:SF15">
    <property type="entry name" value="CHROMOSOME-ASSOCIATED KINESIN KIF4A-RELATED"/>
    <property type="match status" value="1"/>
</dbReference>
<dbReference type="Gene3D" id="3.40.850.10">
    <property type="entry name" value="Kinesin motor domain"/>
    <property type="match status" value="1"/>
</dbReference>
<evidence type="ECO:0000313" key="13">
    <source>
        <dbReference type="Proteomes" id="UP000252139"/>
    </source>
</evidence>
<evidence type="ECO:0000259" key="10">
    <source>
        <dbReference type="PROSITE" id="PS50067"/>
    </source>
</evidence>
<evidence type="ECO:0000256" key="3">
    <source>
        <dbReference type="ARBA" id="ARBA00022741"/>
    </source>
</evidence>
<dbReference type="PANTHER" id="PTHR47969">
    <property type="entry name" value="CHROMOSOME-ASSOCIATED KINESIN KIF4A-RELATED"/>
    <property type="match status" value="1"/>
</dbReference>
<dbReference type="AlphaFoldDB" id="A0A367K101"/>
<keyword evidence="4 6" id="KW-0067">ATP-binding</keyword>
<feature type="binding site" evidence="6">
    <location>
        <begin position="197"/>
        <end position="204"/>
    </location>
    <ligand>
        <name>ATP</name>
        <dbReference type="ChEBI" id="CHEBI:30616"/>
    </ligand>
</feature>
<dbReference type="GO" id="GO:0007052">
    <property type="term" value="P:mitotic spindle organization"/>
    <property type="evidence" value="ECO:0007669"/>
    <property type="project" value="TreeGrafter"/>
</dbReference>
<evidence type="ECO:0000256" key="1">
    <source>
        <dbReference type="ARBA" id="ARBA00004496"/>
    </source>
</evidence>
<dbReference type="OrthoDB" id="3176171at2759"/>
<dbReference type="GO" id="GO:0008017">
    <property type="term" value="F:microtubule binding"/>
    <property type="evidence" value="ECO:0007669"/>
    <property type="project" value="InterPro"/>
</dbReference>
<dbReference type="GO" id="GO:0005524">
    <property type="term" value="F:ATP binding"/>
    <property type="evidence" value="ECO:0007669"/>
    <property type="project" value="UniProtKB-UniRule"/>
</dbReference>
<comment type="subcellular location">
    <subcellularLocation>
        <location evidence="1">Cytoplasm</location>
    </subcellularLocation>
</comment>
<dbReference type="GO" id="GO:0007018">
    <property type="term" value="P:microtubule-based movement"/>
    <property type="evidence" value="ECO:0007669"/>
    <property type="project" value="InterPro"/>
</dbReference>
<accession>A0A367K101</accession>
<keyword evidence="2" id="KW-0963">Cytoplasm</keyword>
<comment type="similarity">
    <text evidence="6">Belongs to the TRAFAC class myosin-kinesin ATPase superfamily. Kinesin family.</text>
</comment>
<keyword evidence="5 8" id="KW-0175">Coiled coil</keyword>
<dbReference type="PROSITE" id="PS00411">
    <property type="entry name" value="KINESIN_MOTOR_1"/>
    <property type="match status" value="1"/>
</dbReference>
<dbReference type="Gene3D" id="3.30.428.10">
    <property type="entry name" value="HIT-like"/>
    <property type="match status" value="1"/>
</dbReference>
<dbReference type="STRING" id="86630.A0A367K101"/>
<evidence type="ECO:0000256" key="9">
    <source>
        <dbReference type="SAM" id="MobiDB-lite"/>
    </source>
</evidence>
<name>A0A367K101_RHIAZ</name>
<dbReference type="EMBL" id="PJQL01000423">
    <property type="protein sequence ID" value="RCH95884.1"/>
    <property type="molecule type" value="Genomic_DNA"/>
</dbReference>
<feature type="compositionally biased region" description="Pro residues" evidence="9">
    <location>
        <begin position="711"/>
        <end position="720"/>
    </location>
</feature>
<feature type="domain" description="HIT" evidence="11">
    <location>
        <begin position="1"/>
        <end position="112"/>
    </location>
</feature>
<dbReference type="GO" id="GO:0051231">
    <property type="term" value="P:spindle elongation"/>
    <property type="evidence" value="ECO:0007669"/>
    <property type="project" value="TreeGrafter"/>
</dbReference>
<feature type="short sequence motif" description="Histidine triad motif" evidence="7">
    <location>
        <begin position="97"/>
        <end position="101"/>
    </location>
</feature>
<dbReference type="InterPro" id="IPR036961">
    <property type="entry name" value="Kinesin_motor_dom_sf"/>
</dbReference>
<dbReference type="Pfam" id="PF00225">
    <property type="entry name" value="Kinesin"/>
    <property type="match status" value="1"/>
</dbReference>
<feature type="coiled-coil region" evidence="8">
    <location>
        <begin position="886"/>
        <end position="1001"/>
    </location>
</feature>
<evidence type="ECO:0000256" key="7">
    <source>
        <dbReference type="PROSITE-ProRule" id="PRU00464"/>
    </source>
</evidence>
<dbReference type="InterPro" id="IPR027640">
    <property type="entry name" value="Kinesin-like_fam"/>
</dbReference>
<evidence type="ECO:0000256" key="4">
    <source>
        <dbReference type="ARBA" id="ARBA00022840"/>
    </source>
</evidence>
<keyword evidence="13" id="KW-1185">Reference proteome</keyword>
<dbReference type="SUPFAM" id="SSF52540">
    <property type="entry name" value="P-loop containing nucleoside triphosphate hydrolases"/>
    <property type="match status" value="1"/>
</dbReference>
<keyword evidence="6" id="KW-0505">Motor protein</keyword>
<dbReference type="GO" id="GO:0005875">
    <property type="term" value="C:microtubule associated complex"/>
    <property type="evidence" value="ECO:0007669"/>
    <property type="project" value="TreeGrafter"/>
</dbReference>
<dbReference type="PRINTS" id="PR00380">
    <property type="entry name" value="KINESINHEAVY"/>
</dbReference>
<evidence type="ECO:0000259" key="11">
    <source>
        <dbReference type="PROSITE" id="PS51084"/>
    </source>
</evidence>
<dbReference type="SMART" id="SM00129">
    <property type="entry name" value="KISc"/>
    <property type="match status" value="1"/>
</dbReference>
<gene>
    <name evidence="12" type="primary">KIF21B_4</name>
    <name evidence="12" type="ORF">CU097_006606</name>
</gene>
<comment type="caution">
    <text evidence="12">The sequence shown here is derived from an EMBL/GenBank/DDBJ whole genome shotgun (WGS) entry which is preliminary data.</text>
</comment>
<dbReference type="PROSITE" id="PS00892">
    <property type="entry name" value="HIT_1"/>
    <property type="match status" value="1"/>
</dbReference>
<dbReference type="InterPro" id="IPR011146">
    <property type="entry name" value="HIT-like"/>
</dbReference>
<protein>
    <submittedName>
        <fullName evidence="12">Kinesin-like protein kif21b</fullName>
    </submittedName>
</protein>
<dbReference type="InterPro" id="IPR019808">
    <property type="entry name" value="Histidine_triad_CS"/>
</dbReference>
<dbReference type="SUPFAM" id="SSF54197">
    <property type="entry name" value="HIT-like"/>
    <property type="match status" value="1"/>
</dbReference>
<dbReference type="InterPro" id="IPR027417">
    <property type="entry name" value="P-loop_NTPase"/>
</dbReference>
<feature type="domain" description="Kinesin motor" evidence="10">
    <location>
        <begin position="125"/>
        <end position="466"/>
    </location>
</feature>
<keyword evidence="3 6" id="KW-0547">Nucleotide-binding</keyword>
<feature type="coiled-coil region" evidence="8">
    <location>
        <begin position="528"/>
        <end position="589"/>
    </location>
</feature>
<dbReference type="PROSITE" id="PS51084">
    <property type="entry name" value="HIT_2"/>
    <property type="match status" value="1"/>
</dbReference>
<feature type="compositionally biased region" description="Basic and acidic residues" evidence="9">
    <location>
        <begin position="697"/>
        <end position="706"/>
    </location>
</feature>